<dbReference type="Gene3D" id="3.40.50.10890">
    <property type="match status" value="1"/>
</dbReference>
<evidence type="ECO:0000256" key="5">
    <source>
        <dbReference type="ARBA" id="ARBA00023242"/>
    </source>
</evidence>
<dbReference type="SUPFAM" id="SSF56281">
    <property type="entry name" value="Metallo-hydrolase/oxidoreductase"/>
    <property type="match status" value="1"/>
</dbReference>
<dbReference type="EMBL" id="JAJJMB010007966">
    <property type="protein sequence ID" value="KAI3926636.1"/>
    <property type="molecule type" value="Genomic_DNA"/>
</dbReference>
<dbReference type="InterPro" id="IPR001279">
    <property type="entry name" value="Metallo-B-lactamas"/>
</dbReference>
<evidence type="ECO:0000256" key="1">
    <source>
        <dbReference type="ARBA" id="ARBA00004123"/>
    </source>
</evidence>
<dbReference type="AlphaFoldDB" id="A0AAD4XM27"/>
<reference evidence="7" key="1">
    <citation type="submission" date="2022-04" db="EMBL/GenBank/DDBJ databases">
        <title>A functionally conserved STORR gene fusion in Papaver species that diverged 16.8 million years ago.</title>
        <authorList>
            <person name="Catania T."/>
        </authorList>
    </citation>
    <scope>NUCLEOTIDE SEQUENCE</scope>
    <source>
        <strain evidence="7">S-188037</strain>
    </source>
</reference>
<dbReference type="Proteomes" id="UP001202328">
    <property type="component" value="Unassembled WGS sequence"/>
</dbReference>
<dbReference type="GO" id="GO:0034472">
    <property type="term" value="P:snRNA 3'-end processing"/>
    <property type="evidence" value="ECO:0007669"/>
    <property type="project" value="TreeGrafter"/>
</dbReference>
<dbReference type="Pfam" id="PF10996">
    <property type="entry name" value="Beta-Casp"/>
    <property type="match status" value="1"/>
</dbReference>
<comment type="similarity">
    <text evidence="3">Belongs to the metallo-beta-lactamase superfamily. RNA-metabolizing metallo-beta-lactamase-like family. INTS9 subfamily.</text>
</comment>
<feature type="domain" description="Beta-Casp" evidence="6">
    <location>
        <begin position="366"/>
        <end position="491"/>
    </location>
</feature>
<accession>A0AAD4XM27</accession>
<evidence type="ECO:0000256" key="2">
    <source>
        <dbReference type="ARBA" id="ARBA00004496"/>
    </source>
</evidence>
<dbReference type="InterPro" id="IPR036866">
    <property type="entry name" value="RibonucZ/Hydroxyglut_hydro"/>
</dbReference>
<evidence type="ECO:0000313" key="8">
    <source>
        <dbReference type="Proteomes" id="UP001202328"/>
    </source>
</evidence>
<dbReference type="InterPro" id="IPR022712">
    <property type="entry name" value="Beta_Casp"/>
</dbReference>
<name>A0AAD4XM27_9MAGN</name>
<comment type="caution">
    <text evidence="7">The sequence shown here is derived from an EMBL/GenBank/DDBJ whole genome shotgun (WGS) entry which is preliminary data.</text>
</comment>
<dbReference type="SMART" id="SM01027">
    <property type="entry name" value="Beta-Casp"/>
    <property type="match status" value="1"/>
</dbReference>
<sequence length="693" mass="78050">MKLTCLSKGGGYHFPPCYIITLCDFNILLDCPIDLSALTIFSPIPTSSYQPEDVEIPDSLLHSCEPKRQRIEKTLHVDDLIHAEPCYRTVTNLNLWDVSSIDLVLISSPMGMLGLPFLTRNENFSAKIYATEAAATLGRLMMLDLVSMQKEFKQYYGTIQSEYPRWMTWEEIKLLHPTVKNIAVGENGADLGSWQPLYCAENVEKCTERVQSLKYGEETCFNETLIIKLFSSGLEIGSSNWTICSSGRSITWLSSSIFDSAHTMKFDYHSLQGNDVIIFSDLSLLHGAAKDADGNRNFPTFQAPTASDVLAFRDGNDLEEEFSQSVANTGESSEEMDKLAYICAHAIDSVKAGGSVLVPIGRLGIVLQLLEQISLSLESSNMKVPIFIVSSVAKEVLDYMNVVPEWVCRQRQEKLYSGEALFGHGDLIKRNNLHLFKQIHSPDFLMTFQEPCIVFSPHWSLRIGPVVHFLRRWSGDHNSLLVLEQGVDAELALLPFKPVAMKVLQCSFLSGIKMEKVQPLLDMLQPEHVLFPEDLRQQFPSHVTSSFSCIHYSINEILHLPRVRDYVTNMETELAFQLEPRRMEQERIAIARLRGRIFIHNGNYVLVSMKEPIDSSIMHDLTHWGSPDPKLLLEALNGRGIVGSISQDRSFLEISEPSKALIQFHPTQTIISTDEKALADEIFEALSTVLNKI</sequence>
<keyword evidence="4" id="KW-0963">Cytoplasm</keyword>
<proteinExistence type="inferred from homology"/>
<dbReference type="PANTHER" id="PTHR46094:SF1">
    <property type="entry name" value="INTEGRATOR COMPLEX SUBUNIT 9"/>
    <property type="match status" value="1"/>
</dbReference>
<organism evidence="7 8">
    <name type="scientific">Papaver atlanticum</name>
    <dbReference type="NCBI Taxonomy" id="357466"/>
    <lineage>
        <taxon>Eukaryota</taxon>
        <taxon>Viridiplantae</taxon>
        <taxon>Streptophyta</taxon>
        <taxon>Embryophyta</taxon>
        <taxon>Tracheophyta</taxon>
        <taxon>Spermatophyta</taxon>
        <taxon>Magnoliopsida</taxon>
        <taxon>Ranunculales</taxon>
        <taxon>Papaveraceae</taxon>
        <taxon>Papaveroideae</taxon>
        <taxon>Papaver</taxon>
    </lineage>
</organism>
<evidence type="ECO:0000259" key="6">
    <source>
        <dbReference type="SMART" id="SM01027"/>
    </source>
</evidence>
<protein>
    <recommendedName>
        <fullName evidence="6">Beta-Casp domain-containing protein</fullName>
    </recommendedName>
</protein>
<comment type="subcellular location">
    <subcellularLocation>
        <location evidence="2">Cytoplasm</location>
    </subcellularLocation>
    <subcellularLocation>
        <location evidence="1">Nucleus</location>
    </subcellularLocation>
</comment>
<keyword evidence="8" id="KW-1185">Reference proteome</keyword>
<dbReference type="GO" id="GO:0005737">
    <property type="term" value="C:cytoplasm"/>
    <property type="evidence" value="ECO:0007669"/>
    <property type="project" value="UniProtKB-SubCell"/>
</dbReference>
<dbReference type="GO" id="GO:0032039">
    <property type="term" value="C:integrator complex"/>
    <property type="evidence" value="ECO:0007669"/>
    <property type="project" value="InterPro"/>
</dbReference>
<evidence type="ECO:0000256" key="4">
    <source>
        <dbReference type="ARBA" id="ARBA00022490"/>
    </source>
</evidence>
<gene>
    <name evidence="7" type="ORF">MKW98_014283</name>
</gene>
<dbReference type="PANTHER" id="PTHR46094">
    <property type="entry name" value="INTEGRATOR COMPLEX SUBUNIT 9"/>
    <property type="match status" value="1"/>
</dbReference>
<evidence type="ECO:0000256" key="3">
    <source>
        <dbReference type="ARBA" id="ARBA00006861"/>
    </source>
</evidence>
<dbReference type="Pfam" id="PF16661">
    <property type="entry name" value="Lactamase_B_6"/>
    <property type="match status" value="1"/>
</dbReference>
<keyword evidence="5" id="KW-0539">Nucleus</keyword>
<evidence type="ECO:0000313" key="7">
    <source>
        <dbReference type="EMBL" id="KAI3926636.1"/>
    </source>
</evidence>
<dbReference type="Gene3D" id="3.60.15.10">
    <property type="entry name" value="Ribonuclease Z/Hydroxyacylglutathione hydrolase-like"/>
    <property type="match status" value="1"/>
</dbReference>
<dbReference type="InterPro" id="IPR027074">
    <property type="entry name" value="Integrator_9su"/>
</dbReference>